<keyword evidence="4 7" id="KW-1133">Transmembrane helix</keyword>
<organism evidence="8 9">
    <name type="scientific">Desulfacinum infernum DSM 9756</name>
    <dbReference type="NCBI Taxonomy" id="1121391"/>
    <lineage>
        <taxon>Bacteria</taxon>
        <taxon>Pseudomonadati</taxon>
        <taxon>Thermodesulfobacteriota</taxon>
        <taxon>Syntrophobacteria</taxon>
        <taxon>Syntrophobacterales</taxon>
        <taxon>Syntrophobacteraceae</taxon>
        <taxon>Desulfacinum</taxon>
    </lineage>
</organism>
<dbReference type="Proteomes" id="UP000184076">
    <property type="component" value="Unassembled WGS sequence"/>
</dbReference>
<dbReference type="GO" id="GO:0010043">
    <property type="term" value="P:response to zinc ion"/>
    <property type="evidence" value="ECO:0007669"/>
    <property type="project" value="TreeGrafter"/>
</dbReference>
<dbReference type="RefSeq" id="WP_073037745.1">
    <property type="nucleotide sequence ID" value="NZ_FQVB01000009.1"/>
</dbReference>
<evidence type="ECO:0000256" key="2">
    <source>
        <dbReference type="ARBA" id="ARBA00008034"/>
    </source>
</evidence>
<feature type="transmembrane region" description="Helical" evidence="7">
    <location>
        <begin position="244"/>
        <end position="265"/>
    </location>
</feature>
<comment type="subcellular location">
    <subcellularLocation>
        <location evidence="6">Cell membrane</location>
        <topology evidence="6">Multi-pass membrane protein</topology>
    </subcellularLocation>
    <subcellularLocation>
        <location evidence="1">Membrane</location>
        <topology evidence="1">Multi-pass membrane protein</topology>
    </subcellularLocation>
</comment>
<feature type="transmembrane region" description="Helical" evidence="7">
    <location>
        <begin position="93"/>
        <end position="112"/>
    </location>
</feature>
<dbReference type="EMBL" id="FQVB01000009">
    <property type="protein sequence ID" value="SHE96413.1"/>
    <property type="molecule type" value="Genomic_DNA"/>
</dbReference>
<proteinExistence type="inferred from homology"/>
<dbReference type="Gene3D" id="1.10.3470.10">
    <property type="entry name" value="ABC transporter involved in vitamin B12 uptake, BtuC"/>
    <property type="match status" value="1"/>
</dbReference>
<protein>
    <submittedName>
        <fullName evidence="8">Zinc transport system permease protein</fullName>
    </submittedName>
</protein>
<evidence type="ECO:0000256" key="3">
    <source>
        <dbReference type="ARBA" id="ARBA00022692"/>
    </source>
</evidence>
<keyword evidence="5 7" id="KW-0472">Membrane</keyword>
<feature type="transmembrane region" description="Helical" evidence="7">
    <location>
        <begin position="187"/>
        <end position="208"/>
    </location>
</feature>
<reference evidence="9" key="1">
    <citation type="submission" date="2016-11" db="EMBL/GenBank/DDBJ databases">
        <authorList>
            <person name="Varghese N."/>
            <person name="Submissions S."/>
        </authorList>
    </citation>
    <scope>NUCLEOTIDE SEQUENCE [LARGE SCALE GENOMIC DNA]</scope>
    <source>
        <strain evidence="9">DSM 9756</strain>
    </source>
</reference>
<name>A0A1M4XT08_9BACT</name>
<gene>
    <name evidence="8" type="ORF">SAMN02745206_01102</name>
</gene>
<dbReference type="GO" id="GO:0055085">
    <property type="term" value="P:transmembrane transport"/>
    <property type="evidence" value="ECO:0007669"/>
    <property type="project" value="InterPro"/>
</dbReference>
<dbReference type="AlphaFoldDB" id="A0A1M4XT08"/>
<dbReference type="InterPro" id="IPR001626">
    <property type="entry name" value="ABC_TroCD"/>
</dbReference>
<feature type="transmembrane region" description="Helical" evidence="7">
    <location>
        <begin position="37"/>
        <end position="56"/>
    </location>
</feature>
<feature type="transmembrane region" description="Helical" evidence="7">
    <location>
        <begin position="132"/>
        <end position="150"/>
    </location>
</feature>
<evidence type="ECO:0000256" key="6">
    <source>
        <dbReference type="RuleBase" id="RU003943"/>
    </source>
</evidence>
<evidence type="ECO:0000256" key="4">
    <source>
        <dbReference type="ARBA" id="ARBA00022989"/>
    </source>
</evidence>
<dbReference type="CDD" id="cd06550">
    <property type="entry name" value="TM_ABC_iron-siderophores_like"/>
    <property type="match status" value="1"/>
</dbReference>
<feature type="transmembrane region" description="Helical" evidence="7">
    <location>
        <begin position="62"/>
        <end position="81"/>
    </location>
</feature>
<evidence type="ECO:0000256" key="1">
    <source>
        <dbReference type="ARBA" id="ARBA00004141"/>
    </source>
</evidence>
<dbReference type="Pfam" id="PF00950">
    <property type="entry name" value="ABC-3"/>
    <property type="match status" value="1"/>
</dbReference>
<dbReference type="PANTHER" id="PTHR30477">
    <property type="entry name" value="ABC-TRANSPORTER METAL-BINDING PROTEIN"/>
    <property type="match status" value="1"/>
</dbReference>
<evidence type="ECO:0000256" key="5">
    <source>
        <dbReference type="ARBA" id="ARBA00023136"/>
    </source>
</evidence>
<keyword evidence="6" id="KW-0813">Transport</keyword>
<comment type="similarity">
    <text evidence="2 6">Belongs to the ABC-3 integral membrane protein family.</text>
</comment>
<accession>A0A1M4XT08</accession>
<keyword evidence="9" id="KW-1185">Reference proteome</keyword>
<dbReference type="InterPro" id="IPR037294">
    <property type="entry name" value="ABC_BtuC-like"/>
</dbReference>
<feature type="transmembrane region" description="Helical" evidence="7">
    <location>
        <begin position="162"/>
        <end position="181"/>
    </location>
</feature>
<sequence length="269" mass="28400">MSEWLQLPFVQNALAGGILAGILCGIMGTYVVANRIAYLAGGIAHSAYGGVGLALFLGFSPLWGVLGFTLTGALIMGWLYLKERHRADTAIGVLWAFGMAVGVLLTDLTPGYNVDLMSYLFGSILTISRESLAAMAALIAAVLLFVALFYRDLAAVSYDDEFARVRGIPVTALQLLLIGAVALSVVVLIRVVGLILVIALLTIAPYMAEKRCRSLASMMVTAGLLNCVFALAGLWISIQFNVTSGAAIICVASLAYFAFVGGAALRRRA</sequence>
<dbReference type="OrthoDB" id="9798540at2"/>
<keyword evidence="3 6" id="KW-0812">Transmembrane</keyword>
<dbReference type="SUPFAM" id="SSF81345">
    <property type="entry name" value="ABC transporter involved in vitamin B12 uptake, BtuC"/>
    <property type="match status" value="1"/>
</dbReference>
<evidence type="ECO:0000256" key="7">
    <source>
        <dbReference type="SAM" id="Phobius"/>
    </source>
</evidence>
<feature type="transmembrane region" description="Helical" evidence="7">
    <location>
        <begin position="215"/>
        <end position="238"/>
    </location>
</feature>
<dbReference type="PANTHER" id="PTHR30477:SF18">
    <property type="entry name" value="METAL TRANSPORT SYSTEM MEMBRANE PROTEIN CT_417-RELATED"/>
    <property type="match status" value="1"/>
</dbReference>
<evidence type="ECO:0000313" key="8">
    <source>
        <dbReference type="EMBL" id="SHE96413.1"/>
    </source>
</evidence>
<feature type="transmembrane region" description="Helical" evidence="7">
    <location>
        <begin position="12"/>
        <end position="32"/>
    </location>
</feature>
<dbReference type="GO" id="GO:0043190">
    <property type="term" value="C:ATP-binding cassette (ABC) transporter complex"/>
    <property type="evidence" value="ECO:0007669"/>
    <property type="project" value="InterPro"/>
</dbReference>
<evidence type="ECO:0000313" key="9">
    <source>
        <dbReference type="Proteomes" id="UP000184076"/>
    </source>
</evidence>
<dbReference type="STRING" id="1121391.SAMN02745206_01102"/>